<evidence type="ECO:0000256" key="4">
    <source>
        <dbReference type="ARBA" id="ARBA00022723"/>
    </source>
</evidence>
<evidence type="ECO:0000313" key="13">
    <source>
        <dbReference type="Proteomes" id="UP000287865"/>
    </source>
</evidence>
<dbReference type="FunFam" id="3.40.140.10:FF:000005">
    <property type="entry name" value="tRNA-specific adenosine deaminase"/>
    <property type="match status" value="1"/>
</dbReference>
<keyword evidence="5 8" id="KW-0378">Hydrolase</keyword>
<dbReference type="EMBL" id="PIPK01000003">
    <property type="protein sequence ID" value="RUO27304.1"/>
    <property type="molecule type" value="Genomic_DNA"/>
</dbReference>
<dbReference type="Gene3D" id="3.40.140.10">
    <property type="entry name" value="Cytidine Deaminase, domain 2"/>
    <property type="match status" value="1"/>
</dbReference>
<feature type="domain" description="CMP/dCMP-type deaminase" evidence="9">
    <location>
        <begin position="22"/>
        <end position="134"/>
    </location>
</feature>
<dbReference type="GO" id="GO:0008270">
    <property type="term" value="F:zinc ion binding"/>
    <property type="evidence" value="ECO:0007669"/>
    <property type="project" value="UniProtKB-UniRule"/>
</dbReference>
<evidence type="ECO:0000256" key="8">
    <source>
        <dbReference type="HAMAP-Rule" id="MF_00972"/>
    </source>
</evidence>
<evidence type="ECO:0000256" key="5">
    <source>
        <dbReference type="ARBA" id="ARBA00022801"/>
    </source>
</evidence>
<dbReference type="Pfam" id="PF00383">
    <property type="entry name" value="dCMP_cyt_deam_1"/>
    <property type="match status" value="1"/>
</dbReference>
<dbReference type="GO" id="GO:0002100">
    <property type="term" value="P:tRNA wobble adenosine to inosine editing"/>
    <property type="evidence" value="ECO:0007669"/>
    <property type="project" value="UniProtKB-UniRule"/>
</dbReference>
<dbReference type="PROSITE" id="PS00903">
    <property type="entry name" value="CYT_DCMP_DEAMINASES_1"/>
    <property type="match status" value="1"/>
</dbReference>
<dbReference type="GO" id="GO:0052717">
    <property type="term" value="F:tRNA-specific adenosine-34 deaminase activity"/>
    <property type="evidence" value="ECO:0007669"/>
    <property type="project" value="UniProtKB-UniRule"/>
</dbReference>
<comment type="catalytic activity">
    <reaction evidence="7 8">
        <text>adenosine(34) in tRNA + H2O + H(+) = inosine(34) in tRNA + NH4(+)</text>
        <dbReference type="Rhea" id="RHEA:43168"/>
        <dbReference type="Rhea" id="RHEA-COMP:10373"/>
        <dbReference type="Rhea" id="RHEA-COMP:10374"/>
        <dbReference type="ChEBI" id="CHEBI:15377"/>
        <dbReference type="ChEBI" id="CHEBI:15378"/>
        <dbReference type="ChEBI" id="CHEBI:28938"/>
        <dbReference type="ChEBI" id="CHEBI:74411"/>
        <dbReference type="ChEBI" id="CHEBI:82852"/>
        <dbReference type="EC" id="3.5.4.33"/>
    </reaction>
</comment>
<keyword evidence="13" id="KW-1185">Reference proteome</keyword>
<feature type="binding site" evidence="8">
    <location>
        <position position="73"/>
    </location>
    <ligand>
        <name>Zn(2+)</name>
        <dbReference type="ChEBI" id="CHEBI:29105"/>
        <note>catalytic</note>
    </ligand>
</feature>
<dbReference type="PANTHER" id="PTHR11079">
    <property type="entry name" value="CYTOSINE DEAMINASE FAMILY MEMBER"/>
    <property type="match status" value="1"/>
</dbReference>
<dbReference type="InterPro" id="IPR002125">
    <property type="entry name" value="CMP_dCMP_dom"/>
</dbReference>
<dbReference type="AlphaFoldDB" id="A0A327X6F0"/>
<sequence length="185" mass="20129">MPADLDQQPQNHSEASHQDISAEDLRMMQQALALAAQAEALGEVPVGAVVVYQGDIIGRGYNRMITDADPSAHAEMVAMREAAAWLKNYRTLDTTLYVTLEPCPMCAGMLVHSRVKRVVFGAYDAKTGAAGSVFNLLQEPRLNHQVELCGGVMAEACATQLSNFFRQRRAAKKALKQAAKIQPSD</sequence>
<dbReference type="EMBL" id="QLMD01000002">
    <property type="protein sequence ID" value="RAK00693.1"/>
    <property type="molecule type" value="Genomic_DNA"/>
</dbReference>
<dbReference type="Proteomes" id="UP000249203">
    <property type="component" value="Unassembled WGS sequence"/>
</dbReference>
<dbReference type="OrthoDB" id="9802676at2"/>
<dbReference type="EC" id="3.5.4.33" evidence="8"/>
<evidence type="ECO:0000313" key="11">
    <source>
        <dbReference type="EMBL" id="RUO27304.1"/>
    </source>
</evidence>
<feature type="active site" description="Proton donor" evidence="8">
    <location>
        <position position="75"/>
    </location>
</feature>
<dbReference type="PANTHER" id="PTHR11079:SF202">
    <property type="entry name" value="TRNA-SPECIFIC ADENOSINE DEAMINASE"/>
    <property type="match status" value="1"/>
</dbReference>
<dbReference type="NCBIfam" id="NF008113">
    <property type="entry name" value="PRK10860.1"/>
    <property type="match status" value="1"/>
</dbReference>
<dbReference type="PROSITE" id="PS51747">
    <property type="entry name" value="CYT_DCMP_DEAMINASES_2"/>
    <property type="match status" value="1"/>
</dbReference>
<keyword evidence="6 8" id="KW-0862">Zinc</keyword>
<feature type="binding site" evidence="8">
    <location>
        <position position="106"/>
    </location>
    <ligand>
        <name>Zn(2+)</name>
        <dbReference type="ChEBI" id="CHEBI:29105"/>
        <note>catalytic</note>
    </ligand>
</feature>
<reference evidence="10 12" key="2">
    <citation type="submission" date="2018-06" db="EMBL/GenBank/DDBJ databases">
        <title>Genomic Encyclopedia of Type Strains, Phase III (KMG-III): the genomes of soil and plant-associated and newly described type strains.</title>
        <authorList>
            <person name="Whitman W."/>
        </authorList>
    </citation>
    <scope>NUCLEOTIDE SEQUENCE [LARGE SCALE GENOMIC DNA]</scope>
    <source>
        <strain evidence="10 12">CGMCC 1.15366</strain>
    </source>
</reference>
<comment type="caution">
    <text evidence="10">The sequence shown here is derived from an EMBL/GenBank/DDBJ whole genome shotgun (WGS) entry which is preliminary data.</text>
</comment>
<dbReference type="SUPFAM" id="SSF53927">
    <property type="entry name" value="Cytidine deaminase-like"/>
    <property type="match status" value="1"/>
</dbReference>
<evidence type="ECO:0000313" key="10">
    <source>
        <dbReference type="EMBL" id="RAK00693.1"/>
    </source>
</evidence>
<gene>
    <name evidence="8" type="primary">tadA</name>
    <name evidence="10" type="ORF">B0I24_102118</name>
    <name evidence="11" type="ORF">CWE07_04985</name>
</gene>
<dbReference type="RefSeq" id="WP_111568484.1">
    <property type="nucleotide sequence ID" value="NZ_PIPK01000003.1"/>
</dbReference>
<accession>A0A327X6F0</accession>
<evidence type="ECO:0000256" key="6">
    <source>
        <dbReference type="ARBA" id="ARBA00022833"/>
    </source>
</evidence>
<comment type="similarity">
    <text evidence="1">Belongs to the cytidine and deoxycytidylate deaminase family. ADAT2 subfamily.</text>
</comment>
<evidence type="ECO:0000256" key="1">
    <source>
        <dbReference type="ARBA" id="ARBA00010669"/>
    </source>
</evidence>
<reference evidence="11 13" key="1">
    <citation type="journal article" date="2018" name="Front. Microbiol.">
        <title>Genome-Based Analysis Reveals the Taxonomy and Diversity of the Family Idiomarinaceae.</title>
        <authorList>
            <person name="Liu Y."/>
            <person name="Lai Q."/>
            <person name="Shao Z."/>
        </authorList>
    </citation>
    <scope>NUCLEOTIDE SEQUENCE [LARGE SCALE GENOMIC DNA]</scope>
    <source>
        <strain evidence="11 13">CF12-14</strain>
    </source>
</reference>
<keyword evidence="4 8" id="KW-0479">Metal-binding</keyword>
<keyword evidence="3 8" id="KW-0819">tRNA processing</keyword>
<comment type="subunit">
    <text evidence="2 8">Homodimer.</text>
</comment>
<evidence type="ECO:0000256" key="2">
    <source>
        <dbReference type="ARBA" id="ARBA00011738"/>
    </source>
</evidence>
<dbReference type="InterPro" id="IPR016193">
    <property type="entry name" value="Cytidine_deaminase-like"/>
</dbReference>
<dbReference type="HAMAP" id="MF_00972">
    <property type="entry name" value="tRNA_aden_deaminase"/>
    <property type="match status" value="1"/>
</dbReference>
<protein>
    <recommendedName>
        <fullName evidence="8">tRNA-specific adenosine deaminase</fullName>
        <ecNumber evidence="8">3.5.4.33</ecNumber>
    </recommendedName>
</protein>
<evidence type="ECO:0000259" key="9">
    <source>
        <dbReference type="PROSITE" id="PS51747"/>
    </source>
</evidence>
<feature type="binding site" evidence="8">
    <location>
        <position position="103"/>
    </location>
    <ligand>
        <name>Zn(2+)</name>
        <dbReference type="ChEBI" id="CHEBI:29105"/>
        <note>catalytic</note>
    </ligand>
</feature>
<evidence type="ECO:0000313" key="12">
    <source>
        <dbReference type="Proteomes" id="UP000249203"/>
    </source>
</evidence>
<comment type="cofactor">
    <cofactor evidence="8">
        <name>Zn(2+)</name>
        <dbReference type="ChEBI" id="CHEBI:29105"/>
    </cofactor>
    <text evidence="8">Binds 1 zinc ion per subunit.</text>
</comment>
<name>A0A327X6F0_9GAMM</name>
<dbReference type="InterPro" id="IPR028883">
    <property type="entry name" value="tRNA_aden_deaminase"/>
</dbReference>
<evidence type="ECO:0000256" key="7">
    <source>
        <dbReference type="ARBA" id="ARBA00048045"/>
    </source>
</evidence>
<dbReference type="Proteomes" id="UP000287865">
    <property type="component" value="Unassembled WGS sequence"/>
</dbReference>
<organism evidence="10 12">
    <name type="scientific">Aliidiomarina maris</name>
    <dbReference type="NCBI Taxonomy" id="531312"/>
    <lineage>
        <taxon>Bacteria</taxon>
        <taxon>Pseudomonadati</taxon>
        <taxon>Pseudomonadota</taxon>
        <taxon>Gammaproteobacteria</taxon>
        <taxon>Alteromonadales</taxon>
        <taxon>Idiomarinaceae</taxon>
        <taxon>Aliidiomarina</taxon>
    </lineage>
</organism>
<evidence type="ECO:0000256" key="3">
    <source>
        <dbReference type="ARBA" id="ARBA00022694"/>
    </source>
</evidence>
<dbReference type="InterPro" id="IPR016192">
    <property type="entry name" value="APOBEC/CMP_deaminase_Zn-bd"/>
</dbReference>
<proteinExistence type="inferred from homology"/>
<dbReference type="CDD" id="cd01285">
    <property type="entry name" value="nucleoside_deaminase"/>
    <property type="match status" value="1"/>
</dbReference>
<comment type="function">
    <text evidence="8">Catalyzes the deamination of adenosine to inosine at the wobble position 34 of tRNA(Arg2).</text>
</comment>